<keyword evidence="2" id="KW-1185">Reference proteome</keyword>
<dbReference type="OrthoDB" id="6434386at2759"/>
<protein>
    <submittedName>
        <fullName evidence="1">Nucleic-acid-binding protein from transposon X-element</fullName>
    </submittedName>
</protein>
<comment type="caution">
    <text evidence="1">The sequence shown here is derived from an EMBL/GenBank/DDBJ whole genome shotgun (WGS) entry which is preliminary data.</text>
</comment>
<gene>
    <name evidence="1" type="primary">ORF1_1</name>
    <name evidence="1" type="ORF">NPIL_139711</name>
</gene>
<evidence type="ECO:0000313" key="2">
    <source>
        <dbReference type="Proteomes" id="UP000887013"/>
    </source>
</evidence>
<dbReference type="AlphaFoldDB" id="A0A8X6T9V0"/>
<evidence type="ECO:0000313" key="1">
    <source>
        <dbReference type="EMBL" id="GFS85275.1"/>
    </source>
</evidence>
<dbReference type="EMBL" id="BMAW01098520">
    <property type="protein sequence ID" value="GFS85275.1"/>
    <property type="molecule type" value="Genomic_DNA"/>
</dbReference>
<dbReference type="Proteomes" id="UP000887013">
    <property type="component" value="Unassembled WGS sequence"/>
</dbReference>
<sequence length="113" mass="13164">MMRITQNYNLILQEINRIAPNTEAVLAPDFIKLLPNCSNNHRVIPSYLREDEIDFYVTNPPSKKHIKIILKGLPTSTDVDKIKTDFESKGFQIEKVAQLRQFKIKKTTTHFYS</sequence>
<organism evidence="1 2">
    <name type="scientific">Nephila pilipes</name>
    <name type="common">Giant wood spider</name>
    <name type="synonym">Nephila maculata</name>
    <dbReference type="NCBI Taxonomy" id="299642"/>
    <lineage>
        <taxon>Eukaryota</taxon>
        <taxon>Metazoa</taxon>
        <taxon>Ecdysozoa</taxon>
        <taxon>Arthropoda</taxon>
        <taxon>Chelicerata</taxon>
        <taxon>Arachnida</taxon>
        <taxon>Araneae</taxon>
        <taxon>Araneomorphae</taxon>
        <taxon>Entelegynae</taxon>
        <taxon>Araneoidea</taxon>
        <taxon>Nephilidae</taxon>
        <taxon>Nephila</taxon>
    </lineage>
</organism>
<reference evidence="1" key="1">
    <citation type="submission" date="2020-08" db="EMBL/GenBank/DDBJ databases">
        <title>Multicomponent nature underlies the extraordinary mechanical properties of spider dragline silk.</title>
        <authorList>
            <person name="Kono N."/>
            <person name="Nakamura H."/>
            <person name="Mori M."/>
            <person name="Yoshida Y."/>
            <person name="Ohtoshi R."/>
            <person name="Malay A.D."/>
            <person name="Moran D.A.P."/>
            <person name="Tomita M."/>
            <person name="Numata K."/>
            <person name="Arakawa K."/>
        </authorList>
    </citation>
    <scope>NUCLEOTIDE SEQUENCE</scope>
</reference>
<proteinExistence type="predicted"/>
<accession>A0A8X6T9V0</accession>
<name>A0A8X6T9V0_NEPPI</name>